<accession>X6LIQ0</accession>
<dbReference type="InterPro" id="IPR031248">
    <property type="entry name" value="RNF213"/>
</dbReference>
<dbReference type="InterPro" id="IPR027417">
    <property type="entry name" value="P-loop_NTPase"/>
</dbReference>
<dbReference type="PANTHER" id="PTHR22605">
    <property type="entry name" value="RZ-TYPE DOMAIN-CONTAINING PROTEIN"/>
    <property type="match status" value="1"/>
</dbReference>
<dbReference type="SUPFAM" id="SSF52540">
    <property type="entry name" value="P-loop containing nucleoside triphosphate hydrolases"/>
    <property type="match status" value="1"/>
</dbReference>
<dbReference type="GO" id="GO:0016887">
    <property type="term" value="F:ATP hydrolysis activity"/>
    <property type="evidence" value="ECO:0007669"/>
    <property type="project" value="InterPro"/>
</dbReference>
<keyword evidence="1" id="KW-0472">Membrane</keyword>
<feature type="transmembrane region" description="Helical" evidence="1">
    <location>
        <begin position="363"/>
        <end position="383"/>
    </location>
</feature>
<keyword evidence="3" id="KW-1185">Reference proteome</keyword>
<dbReference type="EMBL" id="ASPP01040625">
    <property type="protein sequence ID" value="ETO00585.1"/>
    <property type="molecule type" value="Genomic_DNA"/>
</dbReference>
<reference evidence="2 3" key="1">
    <citation type="journal article" date="2013" name="Curr. Biol.">
        <title>The Genome of the Foraminiferan Reticulomyxa filosa.</title>
        <authorList>
            <person name="Glockner G."/>
            <person name="Hulsmann N."/>
            <person name="Schleicher M."/>
            <person name="Noegel A.A."/>
            <person name="Eichinger L."/>
            <person name="Gallinger C."/>
            <person name="Pawlowski J."/>
            <person name="Sierra R."/>
            <person name="Euteneuer U."/>
            <person name="Pillet L."/>
            <person name="Moustafa A."/>
            <person name="Platzer M."/>
            <person name="Groth M."/>
            <person name="Szafranski K."/>
            <person name="Schliwa M."/>
        </authorList>
    </citation>
    <scope>NUCLEOTIDE SEQUENCE [LARGE SCALE GENOMIC DNA]</scope>
</reference>
<evidence type="ECO:0000256" key="1">
    <source>
        <dbReference type="SAM" id="Phobius"/>
    </source>
</evidence>
<evidence type="ECO:0000313" key="3">
    <source>
        <dbReference type="Proteomes" id="UP000023152"/>
    </source>
</evidence>
<protein>
    <recommendedName>
        <fullName evidence="4">AAA+ ATPase domain-containing protein</fullName>
    </recommendedName>
</protein>
<comment type="caution">
    <text evidence="2">The sequence shown here is derived from an EMBL/GenBank/DDBJ whole genome shotgun (WGS) entry which is preliminary data.</text>
</comment>
<keyword evidence="1" id="KW-1133">Transmembrane helix</keyword>
<feature type="transmembrane region" description="Helical" evidence="1">
    <location>
        <begin position="431"/>
        <end position="449"/>
    </location>
</feature>
<dbReference type="GO" id="GO:0004842">
    <property type="term" value="F:ubiquitin-protein transferase activity"/>
    <property type="evidence" value="ECO:0007669"/>
    <property type="project" value="InterPro"/>
</dbReference>
<evidence type="ECO:0008006" key="4">
    <source>
        <dbReference type="Google" id="ProtNLM"/>
    </source>
</evidence>
<evidence type="ECO:0000313" key="2">
    <source>
        <dbReference type="EMBL" id="ETO00585.1"/>
    </source>
</evidence>
<dbReference type="Gene3D" id="3.40.50.300">
    <property type="entry name" value="P-loop containing nucleotide triphosphate hydrolases"/>
    <property type="match status" value="1"/>
</dbReference>
<dbReference type="PANTHER" id="PTHR22605:SF1">
    <property type="entry name" value="RZ-TYPE DOMAIN-CONTAINING PROTEIN"/>
    <property type="match status" value="1"/>
</dbReference>
<keyword evidence="1" id="KW-0812">Transmembrane</keyword>
<dbReference type="Proteomes" id="UP000023152">
    <property type="component" value="Unassembled WGS sequence"/>
</dbReference>
<organism evidence="2 3">
    <name type="scientific">Reticulomyxa filosa</name>
    <dbReference type="NCBI Taxonomy" id="46433"/>
    <lineage>
        <taxon>Eukaryota</taxon>
        <taxon>Sar</taxon>
        <taxon>Rhizaria</taxon>
        <taxon>Retaria</taxon>
        <taxon>Foraminifera</taxon>
        <taxon>Monothalamids</taxon>
        <taxon>Reticulomyxidae</taxon>
        <taxon>Reticulomyxa</taxon>
    </lineage>
</organism>
<proteinExistence type="predicted"/>
<sequence length="605" mass="70057">MYAYNLCVNGFTVVLVGDPGTSKTLSLQILRDNMCQSEIENFQTRLNKKSIDLKALHVVSFQCTQNSKALRIEERWNQAISHSESKLVKPLLLLDEIGLAEHSKHSPLKVLHHLLENPKISFVGLSNWPLDAAKMNRVIVHQIPNNLDDDLKAIGEAIYKTEEHTNLPKGDIDMLVDVFKELNKQISKQKLPLCKENWLGRRDFYALIRHYMHNQVPRDSFQGVMRNLGGFRDPQFQKCLADALKKGTRKSVTEILTLMSAWEPLQCVKMNLQDENCRHCMLVCEKPYSWQLLLDHNLLSCEDAVFLFESNFAADRATMTGHDHLHKVINCMEIGKKAVLYKLKSIHECLYDMLNQRYYGNSLGVFLFFFFLSVIPPFSFFLLSENRFCRVAMEDQTRDCTVAKEFKCIVIVFKEDMENSVITYIEQFNRFVLNLFVCLILSLVCCCFLQRPKKHFLDALKSNTFHTLGRCLNPTYKQYQCLKKSLRECHNLCTETELSELFYGFNDDTIPSAISHILLQPKSQLQSDCDDDEDIKQNEKKKLEKLSELFYPLRHPAKIACLAMEIPPRNTNSTSQPFNTFVEYLLSMKKVIIVILLNYSQNKTK</sequence>
<name>X6LIQ0_RETFI</name>
<gene>
    <name evidence="2" type="ORF">RFI_36854</name>
</gene>
<dbReference type="AlphaFoldDB" id="X6LIQ0"/>